<feature type="signal peptide" evidence="1">
    <location>
        <begin position="1"/>
        <end position="24"/>
    </location>
</feature>
<proteinExistence type="predicted"/>
<protein>
    <recommendedName>
        <fullName evidence="4">SH3b domain-containing protein</fullName>
    </recommendedName>
</protein>
<dbReference type="Proteomes" id="UP000640725">
    <property type="component" value="Unassembled WGS sequence"/>
</dbReference>
<evidence type="ECO:0000256" key="1">
    <source>
        <dbReference type="SAM" id="SignalP"/>
    </source>
</evidence>
<dbReference type="RefSeq" id="WP_193869610.1">
    <property type="nucleotide sequence ID" value="NZ_JADEWU010000025.1"/>
</dbReference>
<accession>A0ABR9UCE0</accession>
<keyword evidence="1" id="KW-0732">Signal</keyword>
<evidence type="ECO:0000313" key="3">
    <source>
        <dbReference type="Proteomes" id="UP000640725"/>
    </source>
</evidence>
<gene>
    <name evidence="2" type="ORF">IQ236_12765</name>
</gene>
<keyword evidence="3" id="KW-1185">Reference proteome</keyword>
<organism evidence="2 3">
    <name type="scientific">Planktothrix mougeotii LEGE 06226</name>
    <dbReference type="NCBI Taxonomy" id="1828728"/>
    <lineage>
        <taxon>Bacteria</taxon>
        <taxon>Bacillati</taxon>
        <taxon>Cyanobacteriota</taxon>
        <taxon>Cyanophyceae</taxon>
        <taxon>Oscillatoriophycideae</taxon>
        <taxon>Oscillatoriales</taxon>
        <taxon>Microcoleaceae</taxon>
        <taxon>Planktothrix</taxon>
    </lineage>
</organism>
<reference evidence="2 3" key="1">
    <citation type="submission" date="2020-10" db="EMBL/GenBank/DDBJ databases">
        <authorList>
            <person name="Castelo-Branco R."/>
            <person name="Eusebio N."/>
            <person name="Adriana R."/>
            <person name="Vieira A."/>
            <person name="Brugerolle De Fraissinette N."/>
            <person name="Rezende De Castro R."/>
            <person name="Schneider M.P."/>
            <person name="Vasconcelos V."/>
            <person name="Leao P.N."/>
        </authorList>
    </citation>
    <scope>NUCLEOTIDE SEQUENCE [LARGE SCALE GENOMIC DNA]</scope>
    <source>
        <strain evidence="2 3">LEGE 06226</strain>
    </source>
</reference>
<comment type="caution">
    <text evidence="2">The sequence shown here is derived from an EMBL/GenBank/DDBJ whole genome shotgun (WGS) entry which is preliminary data.</text>
</comment>
<dbReference type="EMBL" id="JADEWU010000025">
    <property type="protein sequence ID" value="MBE9144087.1"/>
    <property type="molecule type" value="Genomic_DNA"/>
</dbReference>
<evidence type="ECO:0008006" key="4">
    <source>
        <dbReference type="Google" id="ProtNLM"/>
    </source>
</evidence>
<feature type="chain" id="PRO_5047406573" description="SH3b domain-containing protein" evidence="1">
    <location>
        <begin position="25"/>
        <end position="184"/>
    </location>
</feature>
<sequence>MNKFRLIGLAITLLAPFVWQPAQAEMVVLGTASTGETLTLDTDSVSLWTPMGTGLFISATYYLDNERIDASISCRNRSWVVEGDSTHYTPQSQATQNLISTACRIAFNSQSRQSNQSQQTRERTWIIYDPPSNVRYSPNGEVLCTIGDKRRIQIRGNSVNGWYRTPACEGADGWIHESQIKLVD</sequence>
<evidence type="ECO:0000313" key="2">
    <source>
        <dbReference type="EMBL" id="MBE9144087.1"/>
    </source>
</evidence>
<name>A0ABR9UCE0_9CYAN</name>